<proteinExistence type="predicted"/>
<evidence type="ECO:0000256" key="1">
    <source>
        <dbReference type="SAM" id="Coils"/>
    </source>
</evidence>
<dbReference type="EMBL" id="CP019290">
    <property type="protein sequence ID" value="AXX59366.1"/>
    <property type="molecule type" value="Genomic_DNA"/>
</dbReference>
<organism evidence="3 4">
    <name type="scientific">Vibrio vulnificus</name>
    <dbReference type="NCBI Taxonomy" id="672"/>
    <lineage>
        <taxon>Bacteria</taxon>
        <taxon>Pseudomonadati</taxon>
        <taxon>Pseudomonadota</taxon>
        <taxon>Gammaproteobacteria</taxon>
        <taxon>Vibrionales</taxon>
        <taxon>Vibrionaceae</taxon>
        <taxon>Vibrio</taxon>
    </lineage>
</organism>
<dbReference type="PANTHER" id="PTHR32114:SF2">
    <property type="entry name" value="ABC TRANSPORTER ABCH.3"/>
    <property type="match status" value="1"/>
</dbReference>
<reference evidence="3 4" key="1">
    <citation type="submission" date="2017-01" db="EMBL/GenBank/DDBJ databases">
        <title>Complete Genome Sequence of Vibrio vulnificus FORC_053.</title>
        <authorList>
            <consortium name="Food-borne Pathogen Omics Research Center"/>
            <person name="Chung H.Y."/>
            <person name="Na E.J."/>
            <person name="Song J.S."/>
            <person name="Kim H."/>
            <person name="Lee J.-H."/>
            <person name="Ryu S."/>
            <person name="Choi S.H."/>
        </authorList>
    </citation>
    <scope>NUCLEOTIDE SEQUENCE [LARGE SCALE GENOMIC DNA]</scope>
    <source>
        <strain evidence="3 4">FORC_053</strain>
    </source>
</reference>
<dbReference type="GO" id="GO:0016887">
    <property type="term" value="F:ATP hydrolysis activity"/>
    <property type="evidence" value="ECO:0007669"/>
    <property type="project" value="InterPro"/>
</dbReference>
<evidence type="ECO:0000313" key="3">
    <source>
        <dbReference type="EMBL" id="AXX59366.1"/>
    </source>
</evidence>
<name>A0AAN1UBI3_VIBVL</name>
<evidence type="ECO:0000259" key="2">
    <source>
        <dbReference type="Pfam" id="PF13476"/>
    </source>
</evidence>
<evidence type="ECO:0000313" key="4">
    <source>
        <dbReference type="Proteomes" id="UP000263418"/>
    </source>
</evidence>
<dbReference type="Gene3D" id="3.40.50.300">
    <property type="entry name" value="P-loop containing nucleotide triphosphate hydrolases"/>
    <property type="match status" value="2"/>
</dbReference>
<feature type="domain" description="Rad50/SbcC-type AAA" evidence="2">
    <location>
        <begin position="5"/>
        <end position="240"/>
    </location>
</feature>
<protein>
    <submittedName>
        <fullName evidence="3">ATPase involved in DNA repair</fullName>
    </submittedName>
</protein>
<dbReference type="InterPro" id="IPR038729">
    <property type="entry name" value="Rad50/SbcC_AAA"/>
</dbReference>
<dbReference type="InterPro" id="IPR027417">
    <property type="entry name" value="P-loop_NTPase"/>
</dbReference>
<dbReference type="SUPFAM" id="SSF52540">
    <property type="entry name" value="P-loop containing nucleoside triphosphate hydrolases"/>
    <property type="match status" value="2"/>
</dbReference>
<dbReference type="Pfam" id="PF13476">
    <property type="entry name" value="AAA_23"/>
    <property type="match status" value="1"/>
</dbReference>
<feature type="coiled-coil region" evidence="1">
    <location>
        <begin position="219"/>
        <end position="282"/>
    </location>
</feature>
<dbReference type="Proteomes" id="UP000263418">
    <property type="component" value="Chromosome 1"/>
</dbReference>
<keyword evidence="1" id="KW-0175">Coiled coil</keyword>
<sequence length="673" mass="76442">MKIKRIKLTNFRQFYGNDNKIEFSTDREKNVTLIHAENGVGKTTILNSILWCFYDKFTADFEKKEELVNLDAKKEGITKCGVEVEFFHEGNTYSASRTFDSTLGTSKLSLFSVSGGSYEPIRSDKRFLNSVIPEDMAEYFLFHGEGISQLQANKGNFRKAIRDILGFTLAEQAIEDFGQIREEWNSKLTKINNANAKFVKVQEKLKENTTTLTTKKLQQKDILDRLSELELERQRIDDEIISCKVADATELKKRIKSAENSLDSHKANLKREQVRRQKLIGEYGWRVFGLDISEKSLSFIDTTTLTGKVPAPYDETLVKDIISSARCICGRDVCPESPEHNAILSLLDHANTAEIKQNIMKARSFAETIGNKSRDFIDNLLEVGRSVKSFNNLIASSKESITQLNVELDKIDDSKLKVLRSQEMDVKEKITRFSASQRVISKEIAELQNSIASLKKEAEKQLPSGAESYSLHKCIKFVEQLTDLSERKLRETEKDSKFLIAKDVNEILSTFSRKDYSVRVSDTFNFELVREDGNIVAKSKGEKLLLNLAFVSALINMAEQRSKADGKFLQPGTVAPFIIDAPFGELDETYREATAKFLPENSEQLVLLLSSSHWRGTVGKTIEDKVGCEYILVSHKKYHRNGKPLDEIYINNNKYNQSEYNSSFNGSTIVKVK</sequence>
<dbReference type="AlphaFoldDB" id="A0AAN1UBI3"/>
<accession>A0AAN1UBI3</accession>
<gene>
    <name evidence="3" type="ORF">FORC53_1027</name>
</gene>
<dbReference type="RefSeq" id="WP_118893504.1">
    <property type="nucleotide sequence ID" value="NZ_CP019290.1"/>
</dbReference>
<dbReference type="GO" id="GO:0006302">
    <property type="term" value="P:double-strand break repair"/>
    <property type="evidence" value="ECO:0007669"/>
    <property type="project" value="InterPro"/>
</dbReference>
<dbReference type="PANTHER" id="PTHR32114">
    <property type="entry name" value="ABC TRANSPORTER ABCH.3"/>
    <property type="match status" value="1"/>
</dbReference>